<proteinExistence type="predicted"/>
<comment type="caution">
    <text evidence="1">The sequence shown here is derived from an EMBL/GenBank/DDBJ whole genome shotgun (WGS) entry which is preliminary data.</text>
</comment>
<dbReference type="EMBL" id="QKYT01000080">
    <property type="protein sequence ID" value="RIA94461.1"/>
    <property type="molecule type" value="Genomic_DNA"/>
</dbReference>
<protein>
    <submittedName>
        <fullName evidence="1">Uncharacterized protein</fullName>
    </submittedName>
</protein>
<evidence type="ECO:0000313" key="1">
    <source>
        <dbReference type="EMBL" id="RIA94461.1"/>
    </source>
</evidence>
<keyword evidence="2" id="KW-1185">Reference proteome</keyword>
<gene>
    <name evidence="1" type="ORF">C1645_734758</name>
</gene>
<dbReference type="AlphaFoldDB" id="A0A397THK4"/>
<sequence length="102" mass="12278">MPQSIEIKWIARRFSELFVPDWEGKRFSILSVRYWNQKRFLDFISGLGFFQFWLRNLISFEVKTSKLSFQNVCSWTWETEIFGSGNSESEKKYLALEMETKT</sequence>
<organism evidence="1 2">
    <name type="scientific">Glomus cerebriforme</name>
    <dbReference type="NCBI Taxonomy" id="658196"/>
    <lineage>
        <taxon>Eukaryota</taxon>
        <taxon>Fungi</taxon>
        <taxon>Fungi incertae sedis</taxon>
        <taxon>Mucoromycota</taxon>
        <taxon>Glomeromycotina</taxon>
        <taxon>Glomeromycetes</taxon>
        <taxon>Glomerales</taxon>
        <taxon>Glomeraceae</taxon>
        <taxon>Glomus</taxon>
    </lineage>
</organism>
<evidence type="ECO:0000313" key="2">
    <source>
        <dbReference type="Proteomes" id="UP000265703"/>
    </source>
</evidence>
<name>A0A397THK4_9GLOM</name>
<reference evidence="1 2" key="1">
    <citation type="submission" date="2018-06" db="EMBL/GenBank/DDBJ databases">
        <title>Comparative genomics reveals the genomic features of Rhizophagus irregularis, R. cerebriforme, R. diaphanum and Gigaspora rosea, and their symbiotic lifestyle signature.</title>
        <authorList>
            <person name="Morin E."/>
            <person name="San Clemente H."/>
            <person name="Chen E.C.H."/>
            <person name="De La Providencia I."/>
            <person name="Hainaut M."/>
            <person name="Kuo A."/>
            <person name="Kohler A."/>
            <person name="Murat C."/>
            <person name="Tang N."/>
            <person name="Roy S."/>
            <person name="Loubradou J."/>
            <person name="Henrissat B."/>
            <person name="Grigoriev I.V."/>
            <person name="Corradi N."/>
            <person name="Roux C."/>
            <person name="Martin F.M."/>
        </authorList>
    </citation>
    <scope>NUCLEOTIDE SEQUENCE [LARGE SCALE GENOMIC DNA]</scope>
    <source>
        <strain evidence="1 2">DAOM 227022</strain>
    </source>
</reference>
<accession>A0A397THK4</accession>
<dbReference type="Proteomes" id="UP000265703">
    <property type="component" value="Unassembled WGS sequence"/>
</dbReference>